<evidence type="ECO:0000313" key="1">
    <source>
        <dbReference type="EMBL" id="RIA78976.1"/>
    </source>
</evidence>
<name>A0A397S2E1_9GLOM</name>
<feature type="non-terminal residue" evidence="1">
    <location>
        <position position="1"/>
    </location>
</feature>
<organism evidence="1 2">
    <name type="scientific">Glomus cerebriforme</name>
    <dbReference type="NCBI Taxonomy" id="658196"/>
    <lineage>
        <taxon>Eukaryota</taxon>
        <taxon>Fungi</taxon>
        <taxon>Fungi incertae sedis</taxon>
        <taxon>Mucoromycota</taxon>
        <taxon>Glomeromycotina</taxon>
        <taxon>Glomeromycetes</taxon>
        <taxon>Glomerales</taxon>
        <taxon>Glomeraceae</taxon>
        <taxon>Glomus</taxon>
    </lineage>
</organism>
<reference evidence="1 2" key="1">
    <citation type="submission" date="2018-06" db="EMBL/GenBank/DDBJ databases">
        <title>Comparative genomics reveals the genomic features of Rhizophagus irregularis, R. cerebriforme, R. diaphanum and Gigaspora rosea, and their symbiotic lifestyle signature.</title>
        <authorList>
            <person name="Morin E."/>
            <person name="San Clemente H."/>
            <person name="Chen E.C.H."/>
            <person name="De La Providencia I."/>
            <person name="Hainaut M."/>
            <person name="Kuo A."/>
            <person name="Kohler A."/>
            <person name="Murat C."/>
            <person name="Tang N."/>
            <person name="Roy S."/>
            <person name="Loubradou J."/>
            <person name="Henrissat B."/>
            <person name="Grigoriev I.V."/>
            <person name="Corradi N."/>
            <person name="Roux C."/>
            <person name="Martin F.M."/>
        </authorList>
    </citation>
    <scope>NUCLEOTIDE SEQUENCE [LARGE SCALE GENOMIC DNA]</scope>
    <source>
        <strain evidence="1 2">DAOM 227022</strain>
    </source>
</reference>
<protein>
    <submittedName>
        <fullName evidence="1">Uncharacterized protein</fullName>
    </submittedName>
</protein>
<proteinExistence type="predicted"/>
<dbReference type="EMBL" id="QKYT01001738">
    <property type="protein sequence ID" value="RIA78976.1"/>
    <property type="molecule type" value="Genomic_DNA"/>
</dbReference>
<sequence>TNYENQIYEDENFSNYEDQSFYSYEGDQSFLDYEDNQSFLSHNDQNYENILEELELEVNANYLNQVYADLITLITKHNLSNVTVKLA</sequence>
<gene>
    <name evidence="1" type="ORF">C1645_841911</name>
</gene>
<dbReference type="AlphaFoldDB" id="A0A397S2E1"/>
<evidence type="ECO:0000313" key="2">
    <source>
        <dbReference type="Proteomes" id="UP000265703"/>
    </source>
</evidence>
<keyword evidence="2" id="KW-1185">Reference proteome</keyword>
<dbReference type="Proteomes" id="UP000265703">
    <property type="component" value="Unassembled WGS sequence"/>
</dbReference>
<comment type="caution">
    <text evidence="1">The sequence shown here is derived from an EMBL/GenBank/DDBJ whole genome shotgun (WGS) entry which is preliminary data.</text>
</comment>
<accession>A0A397S2E1</accession>